<proteinExistence type="predicted"/>
<dbReference type="Gene3D" id="3.40.366.10">
    <property type="entry name" value="Malonyl-Coenzyme A Acyl Carrier Protein, domain 2"/>
    <property type="match status" value="1"/>
</dbReference>
<dbReference type="InterPro" id="IPR016039">
    <property type="entry name" value="Thiolase-like"/>
</dbReference>
<dbReference type="Pfam" id="PF02801">
    <property type="entry name" value="Ketoacyl-synt_C"/>
    <property type="match status" value="1"/>
</dbReference>
<dbReference type="SUPFAM" id="SSF47336">
    <property type="entry name" value="ACP-like"/>
    <property type="match status" value="1"/>
</dbReference>
<name>A0AA86JLZ8_9BURK</name>
<keyword evidence="7" id="KW-1185">Reference proteome</keyword>
<dbReference type="SUPFAM" id="SSF55048">
    <property type="entry name" value="Probable ACP-binding domain of malonyl-CoA ACP transacylase"/>
    <property type="match status" value="1"/>
</dbReference>
<keyword evidence="3" id="KW-0808">Transferase</keyword>
<keyword evidence="2" id="KW-0597">Phosphoprotein</keyword>
<dbReference type="SUPFAM" id="SSF52151">
    <property type="entry name" value="FabD/lysophospholipase-like"/>
    <property type="match status" value="1"/>
</dbReference>
<evidence type="ECO:0000259" key="4">
    <source>
        <dbReference type="PROSITE" id="PS50075"/>
    </source>
</evidence>
<protein>
    <recommendedName>
        <fullName evidence="8">Carrier domain-containing protein</fullName>
    </recommendedName>
</protein>
<dbReference type="CDD" id="cd00833">
    <property type="entry name" value="PKS"/>
    <property type="match status" value="1"/>
</dbReference>
<organism evidence="6 7">
    <name type="scientific">Limnobacter thiooxidans</name>
    <dbReference type="NCBI Taxonomy" id="131080"/>
    <lineage>
        <taxon>Bacteria</taxon>
        <taxon>Pseudomonadati</taxon>
        <taxon>Pseudomonadota</taxon>
        <taxon>Betaproteobacteria</taxon>
        <taxon>Burkholderiales</taxon>
        <taxon>Burkholderiaceae</taxon>
        <taxon>Limnobacter</taxon>
    </lineage>
</organism>
<dbReference type="SMART" id="SM00827">
    <property type="entry name" value="PKS_AT"/>
    <property type="match status" value="1"/>
</dbReference>
<evidence type="ECO:0008006" key="8">
    <source>
        <dbReference type="Google" id="ProtNLM"/>
    </source>
</evidence>
<evidence type="ECO:0000313" key="6">
    <source>
        <dbReference type="EMBL" id="BET27127.1"/>
    </source>
</evidence>
<dbReference type="InterPro" id="IPR032821">
    <property type="entry name" value="PKS_assoc"/>
</dbReference>
<dbReference type="KEGG" id="lto:RGQ30_26280"/>
<reference evidence="6 7" key="1">
    <citation type="submission" date="2023-10" db="EMBL/GenBank/DDBJ databases">
        <title>Complete Genome Sequence of Limnobacter thiooxidans CS-K2T, Isolated from freshwater lake sediments in Bavaria, Germany.</title>
        <authorList>
            <person name="Naruki M."/>
            <person name="Watanabe A."/>
            <person name="Warashina T."/>
            <person name="Morita T."/>
            <person name="Arakawa K."/>
        </authorList>
    </citation>
    <scope>NUCLEOTIDE SEQUENCE [LARGE SCALE GENOMIC DNA]</scope>
    <source>
        <strain evidence="6 7">CS-K2</strain>
    </source>
</reference>
<feature type="domain" description="Carrier" evidence="4">
    <location>
        <begin position="923"/>
        <end position="998"/>
    </location>
</feature>
<dbReference type="Gene3D" id="3.30.70.3290">
    <property type="match status" value="1"/>
</dbReference>
<evidence type="ECO:0000256" key="2">
    <source>
        <dbReference type="ARBA" id="ARBA00022553"/>
    </source>
</evidence>
<dbReference type="InterPro" id="IPR020806">
    <property type="entry name" value="PKS_PP-bd"/>
</dbReference>
<dbReference type="Pfam" id="PF00550">
    <property type="entry name" value="PP-binding"/>
    <property type="match status" value="1"/>
</dbReference>
<dbReference type="InterPro" id="IPR014030">
    <property type="entry name" value="Ketoacyl_synth_N"/>
</dbReference>
<evidence type="ECO:0000256" key="1">
    <source>
        <dbReference type="ARBA" id="ARBA00022450"/>
    </source>
</evidence>
<dbReference type="InterPro" id="IPR050091">
    <property type="entry name" value="PKS_NRPS_Biosynth_Enz"/>
</dbReference>
<dbReference type="AlphaFoldDB" id="A0AA86JLZ8"/>
<dbReference type="InterPro" id="IPR006162">
    <property type="entry name" value="Ppantetheine_attach_site"/>
</dbReference>
<dbReference type="SMART" id="SM00825">
    <property type="entry name" value="PKS_KS"/>
    <property type="match status" value="1"/>
</dbReference>
<dbReference type="InterPro" id="IPR009081">
    <property type="entry name" value="PP-bd_ACP"/>
</dbReference>
<dbReference type="EMBL" id="AP028947">
    <property type="protein sequence ID" value="BET27127.1"/>
    <property type="molecule type" value="Genomic_DNA"/>
</dbReference>
<dbReference type="InterPro" id="IPR020841">
    <property type="entry name" value="PKS_Beta-ketoAc_synthase_dom"/>
</dbReference>
<gene>
    <name evidence="6" type="ORF">RGQ30_26280</name>
</gene>
<dbReference type="Pfam" id="PF00109">
    <property type="entry name" value="ketoacyl-synt"/>
    <property type="match status" value="1"/>
</dbReference>
<dbReference type="InterPro" id="IPR036736">
    <property type="entry name" value="ACP-like_sf"/>
</dbReference>
<sequence length="1005" mass="109339">MKPSEKHDTTSLDQDNTIAIVAMACNIPQASNTDELWNLLMQKHSTITDLNNEQILRTGISASALSNPSYVKKAGILDDIDKFDSQYFDISAKEADVLDVQQRKMLEAAVHLLNQANIDPGRCAKRIGIFAGSGFSSYLFGILERTDLVDALGEMIIRHGNDKDFLCPRISYKLNLKGPSVNVQTSCSTGLVAVHTACQSLLLHECEMAIAGAVYIRVPQDTGYLHQADSVLSSDGICRPFDSNSDGTIFTNGLGLVLLKRLEDAIQDGDEIVAVIRASAINNDGSQKVGFTAPSVTGQVNVLREAIQIAGIDAADMQYIEAHGTGTALGDPIEMEAIKQAYGENGQPCGLGSLKSNFGHFNIAAGVIGLIKAALILKHKTIPATLHVDKVNPTLGLEQSRFFVTQHSTPLNTSAPQLVAVSAFGMGGTNSHVILQNFETKAPPTSKQSDEFNIFTLSAKSENALNALLIKHIDYFANKPEASFADAAHTAFYCRPHFPNRISFVARRHDEALALLQAGRFNRHLEKEPEKLAFLFSGQGTQHIHMGSQLASKSAQFNQNLEQVLDVFLTEQSVDLRSCLWHEEKAAEIANTETTQPLLFAVEYALAKTLIESGIMPRYVLGHSLGELVAASISGIFDLSTAAAVVVKRAQCMARCEPGSMIAVEDIDCLQALIQARSISVAAHNSPRQFVVSGTHEAIEAAIEILDFKAVGYQRLKTSHAFHSQMMRPAAAEFFEFLKAQKLNEARIPLVSNITGQVLAEYEYKNPIYWSDHLLRTVQFAKSVQSLHELGVSHFVEIGHGYAMGNLIQANKPRNSQGSTSKVVQALGSTDEEYACFLNTIAAAWALSGQLVLAPYVQGHNKVSLPVYPFDKTRHWIEPVIGFRKQLAPVATMQANPPANEAAIATCAESATIKPEAITPGNADDNPVEAIVADIYSTYLGEGTVDREQSFFDLGGNSLIAIQMINKLRETFKLDIPLRGFYENSSVSAVSFQIAQKLLEDEANV</sequence>
<dbReference type="InterPro" id="IPR014031">
    <property type="entry name" value="Ketoacyl_synth_C"/>
</dbReference>
<dbReference type="PROSITE" id="PS00012">
    <property type="entry name" value="PHOSPHOPANTETHEINE"/>
    <property type="match status" value="1"/>
</dbReference>
<dbReference type="InterPro" id="IPR016035">
    <property type="entry name" value="Acyl_Trfase/lysoPLipase"/>
</dbReference>
<dbReference type="InterPro" id="IPR016036">
    <property type="entry name" value="Malonyl_transacylase_ACP-bd"/>
</dbReference>
<dbReference type="PROSITE" id="PS52004">
    <property type="entry name" value="KS3_2"/>
    <property type="match status" value="1"/>
</dbReference>
<evidence type="ECO:0000313" key="7">
    <source>
        <dbReference type="Proteomes" id="UP001329151"/>
    </source>
</evidence>
<dbReference type="Pfam" id="PF00698">
    <property type="entry name" value="Acyl_transf_1"/>
    <property type="match status" value="1"/>
</dbReference>
<accession>A0AA86JLZ8</accession>
<dbReference type="Proteomes" id="UP001329151">
    <property type="component" value="Chromosome"/>
</dbReference>
<dbReference type="Pfam" id="PF16197">
    <property type="entry name" value="KAsynt_C_assoc"/>
    <property type="match status" value="1"/>
</dbReference>
<dbReference type="RefSeq" id="WP_130557765.1">
    <property type="nucleotide sequence ID" value="NZ_AP028947.1"/>
</dbReference>
<feature type="domain" description="Ketosynthase family 3 (KS3)" evidence="5">
    <location>
        <begin position="15"/>
        <end position="437"/>
    </location>
</feature>
<dbReference type="Gene3D" id="1.10.1200.10">
    <property type="entry name" value="ACP-like"/>
    <property type="match status" value="1"/>
</dbReference>
<dbReference type="SUPFAM" id="SSF53901">
    <property type="entry name" value="Thiolase-like"/>
    <property type="match status" value="1"/>
</dbReference>
<dbReference type="GO" id="GO:0031177">
    <property type="term" value="F:phosphopantetheine binding"/>
    <property type="evidence" value="ECO:0007669"/>
    <property type="project" value="InterPro"/>
</dbReference>
<dbReference type="Gene3D" id="3.40.47.10">
    <property type="match status" value="1"/>
</dbReference>
<dbReference type="PANTHER" id="PTHR43775:SF51">
    <property type="entry name" value="INACTIVE PHENOLPHTHIOCEROL SYNTHESIS POLYKETIDE SYNTHASE TYPE I PKS1-RELATED"/>
    <property type="match status" value="1"/>
</dbReference>
<dbReference type="InterPro" id="IPR001227">
    <property type="entry name" value="Ac_transferase_dom_sf"/>
</dbReference>
<keyword evidence="1" id="KW-0596">Phosphopantetheine</keyword>
<dbReference type="SMART" id="SM00823">
    <property type="entry name" value="PKS_PP"/>
    <property type="match status" value="1"/>
</dbReference>
<dbReference type="PROSITE" id="PS50075">
    <property type="entry name" value="CARRIER"/>
    <property type="match status" value="1"/>
</dbReference>
<evidence type="ECO:0000259" key="5">
    <source>
        <dbReference type="PROSITE" id="PS52004"/>
    </source>
</evidence>
<evidence type="ECO:0000256" key="3">
    <source>
        <dbReference type="ARBA" id="ARBA00022679"/>
    </source>
</evidence>
<dbReference type="InterPro" id="IPR014043">
    <property type="entry name" value="Acyl_transferase_dom"/>
</dbReference>
<dbReference type="PANTHER" id="PTHR43775">
    <property type="entry name" value="FATTY ACID SYNTHASE"/>
    <property type="match status" value="1"/>
</dbReference>
<dbReference type="GO" id="GO:0006633">
    <property type="term" value="P:fatty acid biosynthetic process"/>
    <property type="evidence" value="ECO:0007669"/>
    <property type="project" value="TreeGrafter"/>
</dbReference>
<dbReference type="GO" id="GO:0004312">
    <property type="term" value="F:fatty acid synthase activity"/>
    <property type="evidence" value="ECO:0007669"/>
    <property type="project" value="TreeGrafter"/>
</dbReference>